<sequence>MADRLASDHPSIETVRATLAETPTGVRIDVPAEEADRLPVGEVVRVACNGDELFARPDRTLGGDGVRIPGLYDAPGYARDPGGCEDRLAGWVAEGDARPGGSVLLDIVEPDFLYGIRAPGETAYYEAREPPADSLSAIAEDLED</sequence>
<proteinExistence type="predicted"/>
<dbReference type="AlphaFoldDB" id="A0ABD5QKJ1"/>
<keyword evidence="3" id="KW-1185">Reference proteome</keyword>
<dbReference type="EMBL" id="JBHSJG010000065">
    <property type="protein sequence ID" value="MFC4990228.1"/>
    <property type="molecule type" value="Genomic_DNA"/>
</dbReference>
<feature type="region of interest" description="Disordered" evidence="1">
    <location>
        <begin position="125"/>
        <end position="144"/>
    </location>
</feature>
<comment type="caution">
    <text evidence="2">The sequence shown here is derived from an EMBL/GenBank/DDBJ whole genome shotgun (WGS) entry which is preliminary data.</text>
</comment>
<reference evidence="2 3" key="1">
    <citation type="journal article" date="2019" name="Int. J. Syst. Evol. Microbiol.">
        <title>The Global Catalogue of Microorganisms (GCM) 10K type strain sequencing project: providing services to taxonomists for standard genome sequencing and annotation.</title>
        <authorList>
            <consortium name="The Broad Institute Genomics Platform"/>
            <consortium name="The Broad Institute Genome Sequencing Center for Infectious Disease"/>
            <person name="Wu L."/>
            <person name="Ma J."/>
        </authorList>
    </citation>
    <scope>NUCLEOTIDE SEQUENCE [LARGE SCALE GENOMIC DNA]</scope>
    <source>
        <strain evidence="2 3">CGMCC 1.15824</strain>
    </source>
</reference>
<evidence type="ECO:0000256" key="1">
    <source>
        <dbReference type="SAM" id="MobiDB-lite"/>
    </source>
</evidence>
<dbReference type="RefSeq" id="WP_114577735.1">
    <property type="nucleotide sequence ID" value="NZ_JAIVEF010000008.1"/>
</dbReference>
<organism evidence="2 3">
    <name type="scientific">Saliphagus infecundisoli</name>
    <dbReference type="NCBI Taxonomy" id="1849069"/>
    <lineage>
        <taxon>Archaea</taxon>
        <taxon>Methanobacteriati</taxon>
        <taxon>Methanobacteriota</taxon>
        <taxon>Stenosarchaea group</taxon>
        <taxon>Halobacteria</taxon>
        <taxon>Halobacteriales</taxon>
        <taxon>Natrialbaceae</taxon>
        <taxon>Saliphagus</taxon>
    </lineage>
</organism>
<name>A0ABD5QKJ1_9EURY</name>
<evidence type="ECO:0000313" key="2">
    <source>
        <dbReference type="EMBL" id="MFC4990228.1"/>
    </source>
</evidence>
<gene>
    <name evidence="2" type="ORF">ACFPFO_21260</name>
</gene>
<accession>A0ABD5QKJ1</accession>
<dbReference type="Pfam" id="PF23424">
    <property type="entry name" value="DUF7112"/>
    <property type="match status" value="1"/>
</dbReference>
<dbReference type="Proteomes" id="UP001595925">
    <property type="component" value="Unassembled WGS sequence"/>
</dbReference>
<evidence type="ECO:0000313" key="3">
    <source>
        <dbReference type="Proteomes" id="UP001595925"/>
    </source>
</evidence>
<protein>
    <submittedName>
        <fullName evidence="2">Uncharacterized protein</fullName>
    </submittedName>
</protein>
<dbReference type="InterPro" id="IPR055536">
    <property type="entry name" value="DUF7112"/>
</dbReference>